<accession>A0ABU6XIZ4</accession>
<keyword evidence="3" id="KW-1185">Reference proteome</keyword>
<evidence type="ECO:0000313" key="2">
    <source>
        <dbReference type="EMBL" id="MED6196820.1"/>
    </source>
</evidence>
<gene>
    <name evidence="2" type="ORF">PIB30_050901</name>
</gene>
<name>A0ABU6XIZ4_9FABA</name>
<organism evidence="2 3">
    <name type="scientific">Stylosanthes scabra</name>
    <dbReference type="NCBI Taxonomy" id="79078"/>
    <lineage>
        <taxon>Eukaryota</taxon>
        <taxon>Viridiplantae</taxon>
        <taxon>Streptophyta</taxon>
        <taxon>Embryophyta</taxon>
        <taxon>Tracheophyta</taxon>
        <taxon>Spermatophyta</taxon>
        <taxon>Magnoliopsida</taxon>
        <taxon>eudicotyledons</taxon>
        <taxon>Gunneridae</taxon>
        <taxon>Pentapetalae</taxon>
        <taxon>rosids</taxon>
        <taxon>fabids</taxon>
        <taxon>Fabales</taxon>
        <taxon>Fabaceae</taxon>
        <taxon>Papilionoideae</taxon>
        <taxon>50 kb inversion clade</taxon>
        <taxon>dalbergioids sensu lato</taxon>
        <taxon>Dalbergieae</taxon>
        <taxon>Pterocarpus clade</taxon>
        <taxon>Stylosanthes</taxon>
    </lineage>
</organism>
<sequence length="142" mass="15110">MSPIDESPMKHAGGEPAKHSDAQVRQGISRVQCMGARPNSVVKEGSCHISFVESTSGRFLPTGSDQSLPVGGPGCPSACRSVEPNVLHIMGSSILQVGDTRPVHTGRTLCRRMGRVGQFCVSETLGKVDLQKWAKCGPLLWA</sequence>
<feature type="region of interest" description="Disordered" evidence="1">
    <location>
        <begin position="1"/>
        <end position="25"/>
    </location>
</feature>
<reference evidence="2 3" key="1">
    <citation type="journal article" date="2023" name="Plants (Basel)">
        <title>Bridging the Gap: Combining Genomics and Transcriptomics Approaches to Understand Stylosanthes scabra, an Orphan Legume from the Brazilian Caatinga.</title>
        <authorList>
            <person name="Ferreira-Neto J.R.C."/>
            <person name="da Silva M.D."/>
            <person name="Binneck E."/>
            <person name="de Melo N.F."/>
            <person name="da Silva R.H."/>
            <person name="de Melo A.L.T.M."/>
            <person name="Pandolfi V."/>
            <person name="Bustamante F.O."/>
            <person name="Brasileiro-Vidal A.C."/>
            <person name="Benko-Iseppon A.M."/>
        </authorList>
    </citation>
    <scope>NUCLEOTIDE SEQUENCE [LARGE SCALE GENOMIC DNA]</scope>
    <source>
        <tissue evidence="2">Leaves</tissue>
    </source>
</reference>
<evidence type="ECO:0000313" key="3">
    <source>
        <dbReference type="Proteomes" id="UP001341840"/>
    </source>
</evidence>
<dbReference type="EMBL" id="JASCZI010211803">
    <property type="protein sequence ID" value="MED6196820.1"/>
    <property type="molecule type" value="Genomic_DNA"/>
</dbReference>
<feature type="compositionally biased region" description="Basic and acidic residues" evidence="1">
    <location>
        <begin position="7"/>
        <end position="22"/>
    </location>
</feature>
<protein>
    <submittedName>
        <fullName evidence="2">Uncharacterized protein</fullName>
    </submittedName>
</protein>
<comment type="caution">
    <text evidence="2">The sequence shown here is derived from an EMBL/GenBank/DDBJ whole genome shotgun (WGS) entry which is preliminary data.</text>
</comment>
<proteinExistence type="predicted"/>
<evidence type="ECO:0000256" key="1">
    <source>
        <dbReference type="SAM" id="MobiDB-lite"/>
    </source>
</evidence>
<dbReference type="Proteomes" id="UP001341840">
    <property type="component" value="Unassembled WGS sequence"/>
</dbReference>